<protein>
    <submittedName>
        <fullName evidence="4">Tripartite tricarboxylate transporter family receptor</fullName>
    </submittedName>
</protein>
<keyword evidence="2" id="KW-1133">Transmembrane helix</keyword>
<evidence type="ECO:0000313" key="5">
    <source>
        <dbReference type="Proteomes" id="UP000315003"/>
    </source>
</evidence>
<sequence>MKSTLPRYVVIVWLLLICTVNWAAEVDFPARPVKVIVPFAAGGGSDTFGRIIQSAIRDNELLPQPMVMVNVPGAGGTIGSRRVKNTRPDGYTILLLHEGILTAKHAGQAAYGPEAFTPIIGTGDSTQVIAVAADSEFDDLPALMDAVSKRPGEMIFSANIGAPSHFAGLMLQAERQGAEFRYTQNGGGAKRLAAILGDHVEVSAFSIAEYVQFRESGLKALALLGSERHPDIPELPTATEQGFNVISQNMQFWWAPLGTPKERVAVLADAIGAAMKTPEVQQRLQEMRLQDTTLTGKSLEAELKQRDGRIAAVATWTPPALPNFPQWVIAAAILLAGIAVIRKRVSGEASKEANQTTPPVNWSPLLTIGVTTVLYVLAMQMQLLTFVPATAIFVLACGGSLITRQGNQPKQAMLKPVMAIVAMAFTMSFALHFLFTQVLVVDLP</sequence>
<dbReference type="RefSeq" id="WP_145277020.1">
    <property type="nucleotide sequence ID" value="NZ_CP036272.1"/>
</dbReference>
<feature type="transmembrane region" description="Helical" evidence="2">
    <location>
        <begin position="414"/>
        <end position="435"/>
    </location>
</feature>
<keyword evidence="4" id="KW-0675">Receptor</keyword>
<dbReference type="PANTHER" id="PTHR42928">
    <property type="entry name" value="TRICARBOXYLATE-BINDING PROTEIN"/>
    <property type="match status" value="1"/>
</dbReference>
<dbReference type="EMBL" id="CP036272">
    <property type="protein sequence ID" value="QDT62322.1"/>
    <property type="molecule type" value="Genomic_DNA"/>
</dbReference>
<dbReference type="Pfam" id="PF07331">
    <property type="entry name" value="TctB"/>
    <property type="match status" value="1"/>
</dbReference>
<dbReference type="Gene3D" id="3.40.190.150">
    <property type="entry name" value="Bordetella uptake gene, domain 1"/>
    <property type="match status" value="1"/>
</dbReference>
<dbReference type="PANTHER" id="PTHR42928:SF5">
    <property type="entry name" value="BLR1237 PROTEIN"/>
    <property type="match status" value="1"/>
</dbReference>
<feature type="transmembrane region" description="Helical" evidence="2">
    <location>
        <begin position="362"/>
        <end position="378"/>
    </location>
</feature>
<evidence type="ECO:0000256" key="1">
    <source>
        <dbReference type="ARBA" id="ARBA00006987"/>
    </source>
</evidence>
<keyword evidence="5" id="KW-1185">Reference proteome</keyword>
<dbReference type="Gene3D" id="3.40.190.10">
    <property type="entry name" value="Periplasmic binding protein-like II"/>
    <property type="match status" value="1"/>
</dbReference>
<dbReference type="Proteomes" id="UP000315003">
    <property type="component" value="Chromosome"/>
</dbReference>
<feature type="transmembrane region" description="Helical" evidence="2">
    <location>
        <begin position="384"/>
        <end position="402"/>
    </location>
</feature>
<comment type="similarity">
    <text evidence="1">Belongs to the UPF0065 (bug) family.</text>
</comment>
<evidence type="ECO:0000259" key="3">
    <source>
        <dbReference type="Pfam" id="PF07331"/>
    </source>
</evidence>
<gene>
    <name evidence="4" type="ORF">SV7mr_48690</name>
</gene>
<dbReference type="OrthoDB" id="8880247at2"/>
<evidence type="ECO:0000256" key="2">
    <source>
        <dbReference type="SAM" id="Phobius"/>
    </source>
</evidence>
<dbReference type="InterPro" id="IPR009936">
    <property type="entry name" value="DUF1468"/>
</dbReference>
<dbReference type="InterPro" id="IPR042100">
    <property type="entry name" value="Bug_dom1"/>
</dbReference>
<dbReference type="Pfam" id="PF03401">
    <property type="entry name" value="TctC"/>
    <property type="match status" value="1"/>
</dbReference>
<keyword evidence="2" id="KW-0472">Membrane</keyword>
<reference evidence="4 5" key="1">
    <citation type="submission" date="2019-02" db="EMBL/GenBank/DDBJ databases">
        <title>Deep-cultivation of Planctomycetes and their phenomic and genomic characterization uncovers novel biology.</title>
        <authorList>
            <person name="Wiegand S."/>
            <person name="Jogler M."/>
            <person name="Boedeker C."/>
            <person name="Pinto D."/>
            <person name="Vollmers J."/>
            <person name="Rivas-Marin E."/>
            <person name="Kohn T."/>
            <person name="Peeters S.H."/>
            <person name="Heuer A."/>
            <person name="Rast P."/>
            <person name="Oberbeckmann S."/>
            <person name="Bunk B."/>
            <person name="Jeske O."/>
            <person name="Meyerdierks A."/>
            <person name="Storesund J.E."/>
            <person name="Kallscheuer N."/>
            <person name="Luecker S."/>
            <person name="Lage O.M."/>
            <person name="Pohl T."/>
            <person name="Merkel B.J."/>
            <person name="Hornburger P."/>
            <person name="Mueller R.-W."/>
            <person name="Bruemmer F."/>
            <person name="Labrenz M."/>
            <person name="Spormann A.M."/>
            <person name="Op den Camp H."/>
            <person name="Overmann J."/>
            <person name="Amann R."/>
            <person name="Jetten M.S.M."/>
            <person name="Mascher T."/>
            <person name="Medema M.H."/>
            <person name="Devos D.P."/>
            <person name="Kaster A.-K."/>
            <person name="Ovreas L."/>
            <person name="Rohde M."/>
            <person name="Galperin M.Y."/>
            <person name="Jogler C."/>
        </authorList>
    </citation>
    <scope>NUCLEOTIDE SEQUENCE [LARGE SCALE GENOMIC DNA]</scope>
    <source>
        <strain evidence="4 5">SV_7m_r</strain>
    </source>
</reference>
<evidence type="ECO:0000313" key="4">
    <source>
        <dbReference type="EMBL" id="QDT62322.1"/>
    </source>
</evidence>
<proteinExistence type="inferred from homology"/>
<dbReference type="CDD" id="cd07012">
    <property type="entry name" value="PBP2_Bug_TTT"/>
    <property type="match status" value="1"/>
</dbReference>
<name>A0A517T1S8_9BACT</name>
<feature type="domain" description="DUF1468" evidence="3">
    <location>
        <begin position="323"/>
        <end position="444"/>
    </location>
</feature>
<organism evidence="4 5">
    <name type="scientific">Stieleria bergensis</name>
    <dbReference type="NCBI Taxonomy" id="2528025"/>
    <lineage>
        <taxon>Bacteria</taxon>
        <taxon>Pseudomonadati</taxon>
        <taxon>Planctomycetota</taxon>
        <taxon>Planctomycetia</taxon>
        <taxon>Pirellulales</taxon>
        <taxon>Pirellulaceae</taxon>
        <taxon>Stieleria</taxon>
    </lineage>
</organism>
<keyword evidence="2" id="KW-0812">Transmembrane</keyword>
<dbReference type="InterPro" id="IPR005064">
    <property type="entry name" value="BUG"/>
</dbReference>
<feature type="transmembrane region" description="Helical" evidence="2">
    <location>
        <begin position="324"/>
        <end position="341"/>
    </location>
</feature>
<accession>A0A517T1S8</accession>
<dbReference type="AlphaFoldDB" id="A0A517T1S8"/>